<gene>
    <name evidence="4" type="ORF">SEMRO_1103_G241710.1</name>
</gene>
<evidence type="ECO:0000256" key="1">
    <source>
        <dbReference type="SAM" id="MobiDB-lite"/>
    </source>
</evidence>
<accession>A0A9N8EJK5</accession>
<dbReference type="EMBL" id="CAICTM010001101">
    <property type="protein sequence ID" value="CAB9520456.1"/>
    <property type="molecule type" value="Genomic_DNA"/>
</dbReference>
<keyword evidence="5" id="KW-1185">Reference proteome</keyword>
<dbReference type="SMART" id="SM00228">
    <property type="entry name" value="PDZ"/>
    <property type="match status" value="2"/>
</dbReference>
<dbReference type="Pfam" id="PF00595">
    <property type="entry name" value="PDZ"/>
    <property type="match status" value="1"/>
</dbReference>
<sequence>MFFGNIVLDIFALGAGAAVLVGCAICRSAPDNDNNHSPQESRQQPATRQSTERIACEGSNGLVAASVVKPSPDFKVGIGIAHDKRQRKIINSLTGLFAQTNLKRGMLVLQINGVHVERLPLKEVAGIISNAQHSVTVLAKEPPDSERYLAVAVVKPTPTAKVGLSLARCRDGNVKVSRLNGLFAETDLQVGMKILQVNGVDVDGMELKDVLNLISWAQGTVTVLAKRLSDPIAVAVQDEPEFNVASLNKAEEEEFTSRTMDMSLVDPELGEIPKISAANGSSEGLAAELEGNQSSQRSLDV</sequence>
<protein>
    <recommendedName>
        <fullName evidence="3">PDZ domain-containing protein</fullName>
    </recommendedName>
</protein>
<evidence type="ECO:0000313" key="5">
    <source>
        <dbReference type="Proteomes" id="UP001153069"/>
    </source>
</evidence>
<dbReference type="SUPFAM" id="SSF50156">
    <property type="entry name" value="PDZ domain-like"/>
    <property type="match status" value="2"/>
</dbReference>
<evidence type="ECO:0000313" key="4">
    <source>
        <dbReference type="EMBL" id="CAB9520456.1"/>
    </source>
</evidence>
<dbReference type="PROSITE" id="PS50106">
    <property type="entry name" value="PDZ"/>
    <property type="match status" value="1"/>
</dbReference>
<keyword evidence="2" id="KW-0732">Signal</keyword>
<dbReference type="InterPro" id="IPR036034">
    <property type="entry name" value="PDZ_sf"/>
</dbReference>
<name>A0A9N8EJK5_9STRA</name>
<reference evidence="4" key="1">
    <citation type="submission" date="2020-06" db="EMBL/GenBank/DDBJ databases">
        <authorList>
            <consortium name="Plant Systems Biology data submission"/>
        </authorList>
    </citation>
    <scope>NUCLEOTIDE SEQUENCE</scope>
    <source>
        <strain evidence="4">D6</strain>
    </source>
</reference>
<feature type="domain" description="PDZ" evidence="3">
    <location>
        <begin position="150"/>
        <end position="229"/>
    </location>
</feature>
<dbReference type="Gene3D" id="2.30.42.10">
    <property type="match status" value="2"/>
</dbReference>
<dbReference type="OrthoDB" id="51984at2759"/>
<feature type="compositionally biased region" description="Polar residues" evidence="1">
    <location>
        <begin position="31"/>
        <end position="49"/>
    </location>
</feature>
<feature type="region of interest" description="Disordered" evidence="1">
    <location>
        <begin position="31"/>
        <end position="52"/>
    </location>
</feature>
<evidence type="ECO:0000259" key="3">
    <source>
        <dbReference type="PROSITE" id="PS50106"/>
    </source>
</evidence>
<feature type="region of interest" description="Disordered" evidence="1">
    <location>
        <begin position="281"/>
        <end position="301"/>
    </location>
</feature>
<dbReference type="InterPro" id="IPR001478">
    <property type="entry name" value="PDZ"/>
</dbReference>
<proteinExistence type="predicted"/>
<dbReference type="Proteomes" id="UP001153069">
    <property type="component" value="Unassembled WGS sequence"/>
</dbReference>
<feature type="chain" id="PRO_5040420263" description="PDZ domain-containing protein" evidence="2">
    <location>
        <begin position="18"/>
        <end position="301"/>
    </location>
</feature>
<dbReference type="AlphaFoldDB" id="A0A9N8EJK5"/>
<organism evidence="4 5">
    <name type="scientific">Seminavis robusta</name>
    <dbReference type="NCBI Taxonomy" id="568900"/>
    <lineage>
        <taxon>Eukaryota</taxon>
        <taxon>Sar</taxon>
        <taxon>Stramenopiles</taxon>
        <taxon>Ochrophyta</taxon>
        <taxon>Bacillariophyta</taxon>
        <taxon>Bacillariophyceae</taxon>
        <taxon>Bacillariophycidae</taxon>
        <taxon>Naviculales</taxon>
        <taxon>Naviculaceae</taxon>
        <taxon>Seminavis</taxon>
    </lineage>
</organism>
<feature type="signal peptide" evidence="2">
    <location>
        <begin position="1"/>
        <end position="17"/>
    </location>
</feature>
<evidence type="ECO:0000256" key="2">
    <source>
        <dbReference type="SAM" id="SignalP"/>
    </source>
</evidence>
<comment type="caution">
    <text evidence="4">The sequence shown here is derived from an EMBL/GenBank/DDBJ whole genome shotgun (WGS) entry which is preliminary data.</text>
</comment>
<feature type="compositionally biased region" description="Polar residues" evidence="1">
    <location>
        <begin position="291"/>
        <end position="301"/>
    </location>
</feature>